<evidence type="ECO:0000256" key="1">
    <source>
        <dbReference type="ARBA" id="ARBA00004127"/>
    </source>
</evidence>
<evidence type="ECO:0000259" key="9">
    <source>
        <dbReference type="PROSITE" id="PS50850"/>
    </source>
</evidence>
<dbReference type="InterPro" id="IPR020846">
    <property type="entry name" value="MFS_dom"/>
</dbReference>
<dbReference type="Proteomes" id="UP001479436">
    <property type="component" value="Unassembled WGS sequence"/>
</dbReference>
<feature type="transmembrane region" description="Helical" evidence="8">
    <location>
        <begin position="191"/>
        <end position="212"/>
    </location>
</feature>
<evidence type="ECO:0000256" key="7">
    <source>
        <dbReference type="SAM" id="MobiDB-lite"/>
    </source>
</evidence>
<feature type="transmembrane region" description="Helical" evidence="8">
    <location>
        <begin position="163"/>
        <end position="185"/>
    </location>
</feature>
<accession>A0ABR2VVI1</accession>
<feature type="region of interest" description="Disordered" evidence="7">
    <location>
        <begin position="1"/>
        <end position="21"/>
    </location>
</feature>
<feature type="domain" description="Major facilitator superfamily (MFS) profile" evidence="9">
    <location>
        <begin position="39"/>
        <end position="431"/>
    </location>
</feature>
<dbReference type="PANTHER" id="PTHR23514">
    <property type="entry name" value="BYPASS OF STOP CODON PROTEIN 6"/>
    <property type="match status" value="1"/>
</dbReference>
<feature type="transmembrane region" description="Helical" evidence="8">
    <location>
        <begin position="346"/>
        <end position="368"/>
    </location>
</feature>
<feature type="transmembrane region" description="Helical" evidence="8">
    <location>
        <begin position="408"/>
        <end position="428"/>
    </location>
</feature>
<dbReference type="EMBL" id="JASJQH010007588">
    <property type="protein sequence ID" value="KAK9704092.1"/>
    <property type="molecule type" value="Genomic_DNA"/>
</dbReference>
<name>A0ABR2VVI1_9FUNG</name>
<reference evidence="10 11" key="1">
    <citation type="submission" date="2023-04" db="EMBL/GenBank/DDBJ databases">
        <title>Genome of Basidiobolus ranarum AG-B5.</title>
        <authorList>
            <person name="Stajich J.E."/>
            <person name="Carter-House D."/>
            <person name="Gryganskyi A."/>
        </authorList>
    </citation>
    <scope>NUCLEOTIDE SEQUENCE [LARGE SCALE GENOMIC DNA]</scope>
    <source>
        <strain evidence="10 11">AG-B5</strain>
    </source>
</reference>
<feature type="transmembrane region" description="Helical" evidence="8">
    <location>
        <begin position="132"/>
        <end position="151"/>
    </location>
</feature>
<keyword evidence="5 8" id="KW-1133">Transmembrane helix</keyword>
<dbReference type="Gene3D" id="1.20.1250.20">
    <property type="entry name" value="MFS general substrate transporter like domains"/>
    <property type="match status" value="2"/>
</dbReference>
<dbReference type="Pfam" id="PF07690">
    <property type="entry name" value="MFS_1"/>
    <property type="match status" value="1"/>
</dbReference>
<evidence type="ECO:0000256" key="5">
    <source>
        <dbReference type="ARBA" id="ARBA00022989"/>
    </source>
</evidence>
<feature type="transmembrane region" description="Helical" evidence="8">
    <location>
        <begin position="380"/>
        <end position="402"/>
    </location>
</feature>
<feature type="transmembrane region" description="Helical" evidence="8">
    <location>
        <begin position="40"/>
        <end position="62"/>
    </location>
</feature>
<keyword evidence="4 8" id="KW-0812">Transmembrane</keyword>
<dbReference type="InterPro" id="IPR051788">
    <property type="entry name" value="MFS_Transporter"/>
</dbReference>
<feature type="transmembrane region" description="Helical" evidence="8">
    <location>
        <begin position="107"/>
        <end position="126"/>
    </location>
</feature>
<keyword evidence="11" id="KW-1185">Reference proteome</keyword>
<dbReference type="SUPFAM" id="SSF103473">
    <property type="entry name" value="MFS general substrate transporter"/>
    <property type="match status" value="1"/>
</dbReference>
<comment type="subcellular location">
    <subcellularLocation>
        <location evidence="1">Endomembrane system</location>
        <topology evidence="1">Multi-pass membrane protein</topology>
    </subcellularLocation>
</comment>
<feature type="transmembrane region" description="Helical" evidence="8">
    <location>
        <begin position="74"/>
        <end position="95"/>
    </location>
</feature>
<evidence type="ECO:0000256" key="6">
    <source>
        <dbReference type="ARBA" id="ARBA00023136"/>
    </source>
</evidence>
<comment type="caution">
    <text evidence="10">The sequence shown here is derived from an EMBL/GenBank/DDBJ whole genome shotgun (WGS) entry which is preliminary data.</text>
</comment>
<sequence length="439" mass="47366">MTNSNEEESLMHPPNENTALLSSSNEDESLEVLKDYIKPIFASFFISIVAGLNDGSLGLILPNLKEYYDISDKTISLLFLYSACGFFTSALLNGYIVHRLGQLKTMYLGAGMMLISYSFLMMGFSFSVMKVAIVFTGAGMALLDAAVNVYMANIPHATFMLNVLHSVYGIGAMIGPLVAVTLLQFNISWKGMYVFLALCALVNIISITIGFYHTDFEEVTAVEVAEPVINEQSIHASKKDSHAELTRAAIFNRMTMVGAANILVYVGAEVTMGGWGYTFLLEGRHGDKILMGRVMAGYWGALAGGRIVLGYLSGRYGEKLMITLFTMGAIGSLVLMMITTDIILNATVVVLVGFLLGPMFPTTIALASRVLPRKYHATSIGFMAALGAGGAALFPFIVGQIAGELGIVVMPAAVIALATIMMVLWAFIPSDRPFFVAFS</sequence>
<evidence type="ECO:0000256" key="2">
    <source>
        <dbReference type="ARBA" id="ARBA00008335"/>
    </source>
</evidence>
<evidence type="ECO:0000313" key="11">
    <source>
        <dbReference type="Proteomes" id="UP001479436"/>
    </source>
</evidence>
<keyword evidence="6 8" id="KW-0472">Membrane</keyword>
<evidence type="ECO:0000313" key="10">
    <source>
        <dbReference type="EMBL" id="KAK9704092.1"/>
    </source>
</evidence>
<dbReference type="PROSITE" id="PS50850">
    <property type="entry name" value="MFS"/>
    <property type="match status" value="1"/>
</dbReference>
<evidence type="ECO:0000256" key="4">
    <source>
        <dbReference type="ARBA" id="ARBA00022692"/>
    </source>
</evidence>
<gene>
    <name evidence="10" type="ORF">K7432_010384</name>
</gene>
<organism evidence="10 11">
    <name type="scientific">Basidiobolus ranarum</name>
    <dbReference type="NCBI Taxonomy" id="34480"/>
    <lineage>
        <taxon>Eukaryota</taxon>
        <taxon>Fungi</taxon>
        <taxon>Fungi incertae sedis</taxon>
        <taxon>Zoopagomycota</taxon>
        <taxon>Entomophthoromycotina</taxon>
        <taxon>Basidiobolomycetes</taxon>
        <taxon>Basidiobolales</taxon>
        <taxon>Basidiobolaceae</taxon>
        <taxon>Basidiobolus</taxon>
    </lineage>
</organism>
<proteinExistence type="inferred from homology"/>
<feature type="transmembrane region" description="Helical" evidence="8">
    <location>
        <begin position="321"/>
        <end position="340"/>
    </location>
</feature>
<evidence type="ECO:0000256" key="8">
    <source>
        <dbReference type="SAM" id="Phobius"/>
    </source>
</evidence>
<comment type="similarity">
    <text evidence="2">Belongs to the major facilitator superfamily.</text>
</comment>
<evidence type="ECO:0000256" key="3">
    <source>
        <dbReference type="ARBA" id="ARBA00022448"/>
    </source>
</evidence>
<feature type="transmembrane region" description="Helical" evidence="8">
    <location>
        <begin position="257"/>
        <end position="277"/>
    </location>
</feature>
<protein>
    <recommendedName>
        <fullName evidence="9">Major facilitator superfamily (MFS) profile domain-containing protein</fullName>
    </recommendedName>
</protein>
<dbReference type="InterPro" id="IPR036259">
    <property type="entry name" value="MFS_trans_sf"/>
</dbReference>
<keyword evidence="3" id="KW-0813">Transport</keyword>
<feature type="transmembrane region" description="Helical" evidence="8">
    <location>
        <begin position="289"/>
        <end position="309"/>
    </location>
</feature>
<dbReference type="InterPro" id="IPR011701">
    <property type="entry name" value="MFS"/>
</dbReference>
<dbReference type="PANTHER" id="PTHR23514:SF3">
    <property type="entry name" value="BYPASS OF STOP CODON PROTEIN 6"/>
    <property type="match status" value="1"/>
</dbReference>